<dbReference type="Proteomes" id="UP000499080">
    <property type="component" value="Unassembled WGS sequence"/>
</dbReference>
<sequence>MSPCGRRHRPFSNAVFISYIVLEGGRGFDIASRTDVLFHDISGFIEHNGAATSTIILSLPGPSKPVADEQMEVVRAILENDSSTITSLIQDFPKTTASQDILKETSPLPSSSNKDRKKKKSVQVKKIKTDYTSNFQRRLENESKNGTKI</sequence>
<comment type="caution">
    <text evidence="2">The sequence shown here is derived from an EMBL/GenBank/DDBJ whole genome shotgun (WGS) entry which is preliminary data.</text>
</comment>
<reference evidence="2 3" key="1">
    <citation type="journal article" date="2019" name="Sci. Rep.">
        <title>Orb-weaving spider Araneus ventricosus genome elucidates the spidroin gene catalogue.</title>
        <authorList>
            <person name="Kono N."/>
            <person name="Nakamura H."/>
            <person name="Ohtoshi R."/>
            <person name="Moran D.A.P."/>
            <person name="Shinohara A."/>
            <person name="Yoshida Y."/>
            <person name="Fujiwara M."/>
            <person name="Mori M."/>
            <person name="Tomita M."/>
            <person name="Arakawa K."/>
        </authorList>
    </citation>
    <scope>NUCLEOTIDE SEQUENCE [LARGE SCALE GENOMIC DNA]</scope>
</reference>
<feature type="compositionally biased region" description="Basic and acidic residues" evidence="1">
    <location>
        <begin position="137"/>
        <end position="149"/>
    </location>
</feature>
<feature type="region of interest" description="Disordered" evidence="1">
    <location>
        <begin position="99"/>
        <end position="149"/>
    </location>
</feature>
<evidence type="ECO:0000256" key="1">
    <source>
        <dbReference type="SAM" id="MobiDB-lite"/>
    </source>
</evidence>
<dbReference type="EMBL" id="BGPR01000114">
    <property type="protein sequence ID" value="GBL95740.1"/>
    <property type="molecule type" value="Genomic_DNA"/>
</dbReference>
<dbReference type="AlphaFoldDB" id="A0A4Y2BU54"/>
<name>A0A4Y2BU54_ARAVE</name>
<evidence type="ECO:0000313" key="2">
    <source>
        <dbReference type="EMBL" id="GBL95740.1"/>
    </source>
</evidence>
<organism evidence="2 3">
    <name type="scientific">Araneus ventricosus</name>
    <name type="common">Orbweaver spider</name>
    <name type="synonym">Epeira ventricosa</name>
    <dbReference type="NCBI Taxonomy" id="182803"/>
    <lineage>
        <taxon>Eukaryota</taxon>
        <taxon>Metazoa</taxon>
        <taxon>Ecdysozoa</taxon>
        <taxon>Arthropoda</taxon>
        <taxon>Chelicerata</taxon>
        <taxon>Arachnida</taxon>
        <taxon>Araneae</taxon>
        <taxon>Araneomorphae</taxon>
        <taxon>Entelegynae</taxon>
        <taxon>Araneoidea</taxon>
        <taxon>Araneidae</taxon>
        <taxon>Araneus</taxon>
    </lineage>
</organism>
<protein>
    <submittedName>
        <fullName evidence="2">Uncharacterized protein</fullName>
    </submittedName>
</protein>
<gene>
    <name evidence="2" type="ORF">AVEN_683_1</name>
</gene>
<feature type="compositionally biased region" description="Basic residues" evidence="1">
    <location>
        <begin position="115"/>
        <end position="126"/>
    </location>
</feature>
<accession>A0A4Y2BU54</accession>
<evidence type="ECO:0000313" key="3">
    <source>
        <dbReference type="Proteomes" id="UP000499080"/>
    </source>
</evidence>
<proteinExistence type="predicted"/>
<keyword evidence="3" id="KW-1185">Reference proteome</keyword>